<reference evidence="1 2" key="1">
    <citation type="submission" date="2016-04" db="EMBL/GenBank/DDBJ databases">
        <title>High quality genome of the nematocidal Bacillus thuringiensis MYBT18246.</title>
        <authorList>
            <person name="Hollensteiner J."/>
            <person name="Poehlein A."/>
            <person name="Sproeer C."/>
            <person name="Bunk B."/>
            <person name="Rosenstiel P."/>
            <person name="Schulenburg H."/>
            <person name="Liesegang H."/>
        </authorList>
    </citation>
    <scope>NUCLEOTIDE SEQUENCE [LARGE SCALE GENOMIC DNA]</scope>
    <source>
        <strain evidence="1 2">MYBT18246</strain>
    </source>
</reference>
<evidence type="ECO:0000313" key="2">
    <source>
        <dbReference type="Proteomes" id="UP000092743"/>
    </source>
</evidence>
<dbReference type="InterPro" id="IPR047705">
    <property type="entry name" value="AimR-like"/>
</dbReference>
<dbReference type="NCBIfam" id="NF038310">
    <property type="entry name" value="lysogeny_AimR"/>
    <property type="match status" value="1"/>
</dbReference>
<accession>A0A9W3SDY0</accession>
<dbReference type="EMBL" id="CP015350">
    <property type="protein sequence ID" value="ANS49419.1"/>
    <property type="molecule type" value="Genomic_DNA"/>
</dbReference>
<protein>
    <submittedName>
        <fullName evidence="1">Prophage helix-turn-helix protein</fullName>
    </submittedName>
</protein>
<evidence type="ECO:0000313" key="1">
    <source>
        <dbReference type="EMBL" id="ANS49419.1"/>
    </source>
</evidence>
<name>A0A9W3SDY0_BACTU</name>
<sequence>MFEGGGNIFMRFHQKICDLIEDREDLTLTTVAEKIDVPLQYMSKFKKQGTISFCNLLKLSHVMSVDTAESKKMMHNWCLELNSTELIKQSFEYAAIIRDIELLNALINKYSSEETSIREYVGVYKILYDYMKDALQGNDIEIELDRYGKIQDPVLRVLSDIMKCYNYYFDKNFERMLTIGNEIENSILTVSESRKLFIRNCYIHRVAELFCTVCLQLNDLEATRHYAYIIINANICNKTVADAYYRLGMSYLTEDKKMCLEYLERSHEVAQKSGIFELEQETKHNLILAKIYYEDRVLNFTEIDQIKKAFYQKDDDDFVIFFKAIASKDYGIMHEVLEQFFAQSNYFFAGLIARKLYNGGDSHPTLKWIMGYKKEKRGINFEKNCISNLCNDIHITNNGQSARNKELSIE</sequence>
<dbReference type="AlphaFoldDB" id="A0A9W3SDY0"/>
<proteinExistence type="predicted"/>
<dbReference type="Pfam" id="PF22871">
    <property type="entry name" value="AimR"/>
    <property type="match status" value="1"/>
</dbReference>
<gene>
    <name evidence="1" type="ORF">BT246_40730</name>
</gene>
<organism evidence="1 2">
    <name type="scientific">Bacillus thuringiensis</name>
    <dbReference type="NCBI Taxonomy" id="1428"/>
    <lineage>
        <taxon>Bacteria</taxon>
        <taxon>Bacillati</taxon>
        <taxon>Bacillota</taxon>
        <taxon>Bacilli</taxon>
        <taxon>Bacillales</taxon>
        <taxon>Bacillaceae</taxon>
        <taxon>Bacillus</taxon>
        <taxon>Bacillus cereus group</taxon>
    </lineage>
</organism>
<dbReference type="Proteomes" id="UP000092743">
    <property type="component" value="Chromosome"/>
</dbReference>